<dbReference type="UniPathway" id="UPA00241">
    <property type="reaction ID" value="UER00353"/>
</dbReference>
<feature type="domain" description="Flavoprotein" evidence="4">
    <location>
        <begin position="2"/>
        <end position="142"/>
    </location>
</feature>
<evidence type="ECO:0000313" key="7">
    <source>
        <dbReference type="Proteomes" id="UP000254792"/>
    </source>
</evidence>
<comment type="pathway">
    <text evidence="3">Cofactor biosynthesis; coenzyme A biosynthesis; CoA from (R)-pantothenate: step 2/5.</text>
</comment>
<comment type="similarity">
    <text evidence="3">In the C-terminal section; belongs to the PPC synthetase family.</text>
</comment>
<dbReference type="InterPro" id="IPR005252">
    <property type="entry name" value="CoaBC"/>
</dbReference>
<dbReference type="GO" id="GO:0015937">
    <property type="term" value="P:coenzyme A biosynthetic process"/>
    <property type="evidence" value="ECO:0007669"/>
    <property type="project" value="UniProtKB-UniPathway"/>
</dbReference>
<keyword evidence="3" id="KW-0436">Ligase</keyword>
<comment type="catalytic activity">
    <reaction evidence="3">
        <text>(R)-4'-phosphopantothenate + L-cysteine + CTP = N-[(R)-4-phosphopantothenoyl]-L-cysteine + CMP + diphosphate + H(+)</text>
        <dbReference type="Rhea" id="RHEA:19397"/>
        <dbReference type="ChEBI" id="CHEBI:10986"/>
        <dbReference type="ChEBI" id="CHEBI:15378"/>
        <dbReference type="ChEBI" id="CHEBI:33019"/>
        <dbReference type="ChEBI" id="CHEBI:35235"/>
        <dbReference type="ChEBI" id="CHEBI:37563"/>
        <dbReference type="ChEBI" id="CHEBI:59458"/>
        <dbReference type="ChEBI" id="CHEBI:60377"/>
        <dbReference type="EC" id="6.3.2.5"/>
    </reaction>
</comment>
<dbReference type="GO" id="GO:0004633">
    <property type="term" value="F:phosphopantothenoylcysteine decarboxylase activity"/>
    <property type="evidence" value="ECO:0007669"/>
    <property type="project" value="UniProtKB-EC"/>
</dbReference>
<dbReference type="GO" id="GO:0071513">
    <property type="term" value="C:phosphopantothenoylcysteine decarboxylase complex"/>
    <property type="evidence" value="ECO:0007669"/>
    <property type="project" value="TreeGrafter"/>
</dbReference>
<gene>
    <name evidence="6" type="primary">dfp</name>
    <name evidence="6" type="ORF">SALLE_v1c05260</name>
</gene>
<dbReference type="GO" id="GO:0010181">
    <property type="term" value="F:FMN binding"/>
    <property type="evidence" value="ECO:0007669"/>
    <property type="project" value="InterPro"/>
</dbReference>
<evidence type="ECO:0000256" key="2">
    <source>
        <dbReference type="ARBA" id="ARBA00023239"/>
    </source>
</evidence>
<dbReference type="PANTHER" id="PTHR14359:SF6">
    <property type="entry name" value="PHOSPHOPANTOTHENOYLCYSTEINE DECARBOXYLASE"/>
    <property type="match status" value="1"/>
</dbReference>
<dbReference type="AlphaFoldDB" id="A0A345Z3M1"/>
<comment type="catalytic activity">
    <reaction evidence="3">
        <text>N-[(R)-4-phosphopantothenoyl]-L-cysteine + H(+) = (R)-4'-phosphopantetheine + CO2</text>
        <dbReference type="Rhea" id="RHEA:16793"/>
        <dbReference type="ChEBI" id="CHEBI:15378"/>
        <dbReference type="ChEBI" id="CHEBI:16526"/>
        <dbReference type="ChEBI" id="CHEBI:59458"/>
        <dbReference type="ChEBI" id="CHEBI:61723"/>
        <dbReference type="EC" id="4.1.1.36"/>
    </reaction>
</comment>
<dbReference type="Gene3D" id="3.40.50.1950">
    <property type="entry name" value="Flavin prenyltransferase-like"/>
    <property type="match status" value="1"/>
</dbReference>
<dbReference type="SUPFAM" id="SSF52507">
    <property type="entry name" value="Homo-oligomeric flavin-containing Cys decarboxylases, HFCD"/>
    <property type="match status" value="1"/>
</dbReference>
<name>A0A345Z3M1_9MOLU</name>
<dbReference type="KEGG" id="salx:SALLE_v1c05260"/>
<sequence length="391" mass="44841">MKKVNLIVTGGIAASKSYELYQLLKEKYEVSVILTKNAFRFAKFENTKISSKIFDQEFYDSHSTGEHISKTYDSDFNIIYPATYNYIGKIASGICDDLASLIFAASNTKTWIFPSMNSRMYLNPIFQNNRETLQKLNHISWIEPKEGRLASGEYGIGRALEPKEVLTTIEKNYYNKFSKIKDKKFLINFGRTRTYLDKIRYLTNESSGKMGLEILKVLESNLINSQAVVGDCDFSLPNNYSYQKVKTNYEMLEAMKNNFKSAEVVICAAALNDFEFTNTSDKKIEKRSIDLKNYKIDLKGSVDVLRELGRIKTNQFLVGFSLANDFNLEKSWEKIHEKNLDALILNLTTAMSNSETEIKILITKTKKVIDFKLMSKVEAAFEIVKTLNEIM</sequence>
<dbReference type="GO" id="GO:0015941">
    <property type="term" value="P:pantothenate catabolic process"/>
    <property type="evidence" value="ECO:0007669"/>
    <property type="project" value="InterPro"/>
</dbReference>
<dbReference type="Pfam" id="PF04127">
    <property type="entry name" value="DFP"/>
    <property type="match status" value="1"/>
</dbReference>
<dbReference type="EC" id="4.1.1.36" evidence="3"/>
<keyword evidence="2 3" id="KW-0456">Lyase</keyword>
<accession>A0A345Z3M1</accession>
<evidence type="ECO:0000259" key="4">
    <source>
        <dbReference type="Pfam" id="PF02441"/>
    </source>
</evidence>
<protein>
    <recommendedName>
        <fullName evidence="3">Coenzyme A biosynthesis bifunctional protein CoaBC</fullName>
        <ecNumber evidence="3">4.1.1.36</ecNumber>
        <ecNumber evidence="3">6.3.2.5</ecNumber>
    </recommendedName>
    <alternativeName>
        <fullName evidence="3">DNA/pantothenate metabolism flavoprotein</fullName>
    </alternativeName>
</protein>
<evidence type="ECO:0000313" key="6">
    <source>
        <dbReference type="EMBL" id="AXK51200.1"/>
    </source>
</evidence>
<dbReference type="InterPro" id="IPR007085">
    <property type="entry name" value="DNA/pantothenate-metab_flavo_C"/>
</dbReference>
<keyword evidence="3" id="KW-0285">Flavoprotein</keyword>
<comment type="similarity">
    <text evidence="3">In the N-terminal section; belongs to the HFCD (homo-oligomeric flavin containing Cys decarboxylase) superfamily.</text>
</comment>
<dbReference type="Pfam" id="PF02441">
    <property type="entry name" value="Flavoprotein"/>
    <property type="match status" value="1"/>
</dbReference>
<comment type="pathway">
    <text evidence="3">Cofactor biosynthesis; coenzyme A biosynthesis; CoA from (R)-pantothenate: step 3/5.</text>
</comment>
<evidence type="ECO:0000259" key="5">
    <source>
        <dbReference type="Pfam" id="PF04127"/>
    </source>
</evidence>
<dbReference type="InterPro" id="IPR003382">
    <property type="entry name" value="Flavoprotein"/>
</dbReference>
<proteinExistence type="inferred from homology"/>
<dbReference type="InterPro" id="IPR035929">
    <property type="entry name" value="CoaB-like_sf"/>
</dbReference>
<comment type="cofactor">
    <cofactor evidence="3">
        <name>FMN</name>
        <dbReference type="ChEBI" id="CHEBI:58210"/>
    </cofactor>
</comment>
<dbReference type="PANTHER" id="PTHR14359">
    <property type="entry name" value="HOMO-OLIGOMERIC FLAVIN CONTAINING CYS DECARBOXYLASE FAMILY"/>
    <property type="match status" value="1"/>
</dbReference>
<organism evidence="6 7">
    <name type="scientific">Spiroplasma alleghenense</name>
    <dbReference type="NCBI Taxonomy" id="216931"/>
    <lineage>
        <taxon>Bacteria</taxon>
        <taxon>Bacillati</taxon>
        <taxon>Mycoplasmatota</taxon>
        <taxon>Mollicutes</taxon>
        <taxon>Entomoplasmatales</taxon>
        <taxon>Spiroplasmataceae</taxon>
        <taxon>Spiroplasma</taxon>
    </lineage>
</organism>
<dbReference type="InterPro" id="IPR036551">
    <property type="entry name" value="Flavin_trans-like"/>
</dbReference>
<dbReference type="EMBL" id="CP031376">
    <property type="protein sequence ID" value="AXK51200.1"/>
    <property type="molecule type" value="Genomic_DNA"/>
</dbReference>
<evidence type="ECO:0000256" key="1">
    <source>
        <dbReference type="ARBA" id="ARBA00022793"/>
    </source>
</evidence>
<dbReference type="EC" id="6.3.2.5" evidence="3"/>
<dbReference type="SUPFAM" id="SSF102645">
    <property type="entry name" value="CoaB-like"/>
    <property type="match status" value="1"/>
</dbReference>
<dbReference type="NCBIfam" id="TIGR00521">
    <property type="entry name" value="coaBC_dfp"/>
    <property type="match status" value="1"/>
</dbReference>
<dbReference type="OrthoDB" id="9802554at2"/>
<dbReference type="Gene3D" id="3.40.50.10300">
    <property type="entry name" value="CoaB-like"/>
    <property type="match status" value="1"/>
</dbReference>
<evidence type="ECO:0000256" key="3">
    <source>
        <dbReference type="RuleBase" id="RU364078"/>
    </source>
</evidence>
<dbReference type="RefSeq" id="WP_115558108.1">
    <property type="nucleotide sequence ID" value="NZ_CP031376.1"/>
</dbReference>
<reference evidence="6 7" key="1">
    <citation type="submission" date="2018-07" db="EMBL/GenBank/DDBJ databases">
        <title>Complete genome sequence of Spiroplasma alleghenense PLHS-1 (ATCC 51752).</title>
        <authorList>
            <person name="Chou L."/>
            <person name="Lee T.-Y."/>
            <person name="Tsai Y.-M."/>
            <person name="Kuo C.-H."/>
        </authorList>
    </citation>
    <scope>NUCLEOTIDE SEQUENCE [LARGE SCALE GENOMIC DNA]</scope>
    <source>
        <strain evidence="6 7">PLHS-1</strain>
    </source>
</reference>
<keyword evidence="3" id="KW-0288">FMN</keyword>
<dbReference type="Proteomes" id="UP000254792">
    <property type="component" value="Chromosome"/>
</dbReference>
<comment type="function">
    <text evidence="3">Catalyzes two steps in the biosynthesis of coenzyme A. In the first step cysteine is conjugated to 4'-phosphopantothenate to form 4-phosphopantothenoylcysteine, in the latter compound is decarboxylated to form 4'-phosphopantotheine.</text>
</comment>
<keyword evidence="1 3" id="KW-0210">Decarboxylase</keyword>
<dbReference type="GO" id="GO:0004632">
    <property type="term" value="F:phosphopantothenate--cysteine ligase activity"/>
    <property type="evidence" value="ECO:0007669"/>
    <property type="project" value="UniProtKB-EC"/>
</dbReference>
<keyword evidence="7" id="KW-1185">Reference proteome</keyword>
<feature type="domain" description="DNA/pantothenate metabolism flavoprotein C-terminal" evidence="5">
    <location>
        <begin position="181"/>
        <end position="389"/>
    </location>
</feature>